<reference evidence="1" key="2">
    <citation type="journal article" date="2022" name="New Phytol.">
        <title>Evolutionary transition to the ectomycorrhizal habit in the genomes of a hyperdiverse lineage of mushroom-forming fungi.</title>
        <authorList>
            <person name="Looney B."/>
            <person name="Miyauchi S."/>
            <person name="Morin E."/>
            <person name="Drula E."/>
            <person name="Courty P.E."/>
            <person name="Kohler A."/>
            <person name="Kuo A."/>
            <person name="LaButti K."/>
            <person name="Pangilinan J."/>
            <person name="Lipzen A."/>
            <person name="Riley R."/>
            <person name="Andreopoulos W."/>
            <person name="He G."/>
            <person name="Johnson J."/>
            <person name="Nolan M."/>
            <person name="Tritt A."/>
            <person name="Barry K.W."/>
            <person name="Grigoriev I.V."/>
            <person name="Nagy L.G."/>
            <person name="Hibbett D."/>
            <person name="Henrissat B."/>
            <person name="Matheny P.B."/>
            <person name="Labbe J."/>
            <person name="Martin F.M."/>
        </authorList>
    </citation>
    <scope>NUCLEOTIDE SEQUENCE</scope>
    <source>
        <strain evidence="1">HHB10654</strain>
    </source>
</reference>
<organism evidence="1 2">
    <name type="scientific">Artomyces pyxidatus</name>
    <dbReference type="NCBI Taxonomy" id="48021"/>
    <lineage>
        <taxon>Eukaryota</taxon>
        <taxon>Fungi</taxon>
        <taxon>Dikarya</taxon>
        <taxon>Basidiomycota</taxon>
        <taxon>Agaricomycotina</taxon>
        <taxon>Agaricomycetes</taxon>
        <taxon>Russulales</taxon>
        <taxon>Auriscalpiaceae</taxon>
        <taxon>Artomyces</taxon>
    </lineage>
</organism>
<accession>A0ACB8TGH5</accession>
<protein>
    <submittedName>
        <fullName evidence="1">Uncharacterized protein</fullName>
    </submittedName>
</protein>
<evidence type="ECO:0000313" key="2">
    <source>
        <dbReference type="Proteomes" id="UP000814140"/>
    </source>
</evidence>
<keyword evidence="2" id="KW-1185">Reference proteome</keyword>
<dbReference type="Proteomes" id="UP000814140">
    <property type="component" value="Unassembled WGS sequence"/>
</dbReference>
<dbReference type="EMBL" id="MU277190">
    <property type="protein sequence ID" value="KAI0067500.1"/>
    <property type="molecule type" value="Genomic_DNA"/>
</dbReference>
<proteinExistence type="predicted"/>
<evidence type="ECO:0000313" key="1">
    <source>
        <dbReference type="EMBL" id="KAI0067500.1"/>
    </source>
</evidence>
<gene>
    <name evidence="1" type="ORF">BV25DRAFT_1835151</name>
</gene>
<comment type="caution">
    <text evidence="1">The sequence shown here is derived from an EMBL/GenBank/DDBJ whole genome shotgun (WGS) entry which is preliminary data.</text>
</comment>
<name>A0ACB8TGH5_9AGAM</name>
<reference evidence="1" key="1">
    <citation type="submission" date="2021-03" db="EMBL/GenBank/DDBJ databases">
        <authorList>
            <consortium name="DOE Joint Genome Institute"/>
            <person name="Ahrendt S."/>
            <person name="Looney B.P."/>
            <person name="Miyauchi S."/>
            <person name="Morin E."/>
            <person name="Drula E."/>
            <person name="Courty P.E."/>
            <person name="Chicoki N."/>
            <person name="Fauchery L."/>
            <person name="Kohler A."/>
            <person name="Kuo A."/>
            <person name="Labutti K."/>
            <person name="Pangilinan J."/>
            <person name="Lipzen A."/>
            <person name="Riley R."/>
            <person name="Andreopoulos W."/>
            <person name="He G."/>
            <person name="Johnson J."/>
            <person name="Barry K.W."/>
            <person name="Grigoriev I.V."/>
            <person name="Nagy L."/>
            <person name="Hibbett D."/>
            <person name="Henrissat B."/>
            <person name="Matheny P.B."/>
            <person name="Labbe J."/>
            <person name="Martin F."/>
        </authorList>
    </citation>
    <scope>NUCLEOTIDE SEQUENCE</scope>
    <source>
        <strain evidence="1">HHB10654</strain>
    </source>
</reference>
<sequence>MTCDGCMGQLVPKRHLYFSRITRTAFPWRARMTMQGHLDVKDACCGTHGALFRSNLANLTGKNVADPEPRNLAMHSKADEAWATAVTTLLSSPSRDESFAPTRAHNRPQRAKDADGYRGAKSGRRLRESFQTAWVLVNKASEEVIAAKQQDHYDKRGRHPLIGHSFSDAHPLRQLPVLLTLDHGEIAQERDAPGVMQHLTF</sequence>